<feature type="transmembrane region" description="Helical" evidence="1">
    <location>
        <begin position="107"/>
        <end position="129"/>
    </location>
</feature>
<feature type="transmembrane region" description="Helical" evidence="1">
    <location>
        <begin position="211"/>
        <end position="230"/>
    </location>
</feature>
<name>A0ABT8KH53_9BACT</name>
<keyword evidence="1" id="KW-1133">Transmembrane helix</keyword>
<protein>
    <recommendedName>
        <fullName evidence="4">Integral membrane protein</fullName>
    </recommendedName>
</protein>
<feature type="transmembrane region" description="Helical" evidence="1">
    <location>
        <begin position="76"/>
        <end position="95"/>
    </location>
</feature>
<evidence type="ECO:0008006" key="4">
    <source>
        <dbReference type="Google" id="ProtNLM"/>
    </source>
</evidence>
<evidence type="ECO:0000313" key="3">
    <source>
        <dbReference type="Proteomes" id="UP001172082"/>
    </source>
</evidence>
<evidence type="ECO:0000256" key="1">
    <source>
        <dbReference type="SAM" id="Phobius"/>
    </source>
</evidence>
<evidence type="ECO:0000313" key="2">
    <source>
        <dbReference type="EMBL" id="MDN5200037.1"/>
    </source>
</evidence>
<comment type="caution">
    <text evidence="2">The sequence shown here is derived from an EMBL/GenBank/DDBJ whole genome shotgun (WGS) entry which is preliminary data.</text>
</comment>
<feature type="transmembrane region" description="Helical" evidence="1">
    <location>
        <begin position="6"/>
        <end position="22"/>
    </location>
</feature>
<feature type="transmembrane region" description="Helical" evidence="1">
    <location>
        <begin position="171"/>
        <end position="191"/>
    </location>
</feature>
<dbReference type="EMBL" id="JAUJEA010000001">
    <property type="protein sequence ID" value="MDN5200037.1"/>
    <property type="molecule type" value="Genomic_DNA"/>
</dbReference>
<organism evidence="2 3">
    <name type="scientific">Splendidivirga corallicola</name>
    <dbReference type="NCBI Taxonomy" id="3051826"/>
    <lineage>
        <taxon>Bacteria</taxon>
        <taxon>Pseudomonadati</taxon>
        <taxon>Bacteroidota</taxon>
        <taxon>Cytophagia</taxon>
        <taxon>Cytophagales</taxon>
        <taxon>Splendidivirgaceae</taxon>
        <taxon>Splendidivirga</taxon>
    </lineage>
</organism>
<dbReference type="RefSeq" id="WP_346750064.1">
    <property type="nucleotide sequence ID" value="NZ_JAUJEA010000001.1"/>
</dbReference>
<dbReference type="Proteomes" id="UP001172082">
    <property type="component" value="Unassembled WGS sequence"/>
</dbReference>
<keyword evidence="1" id="KW-0472">Membrane</keyword>
<sequence length="253" mass="28567">MDNSVIASSFIILSIICLIFIFRGVKIALARTALSENQQKNRMILFVGVIVSWMTFISIASFRGFFRDFNELPPKFLIILVVPLVIFIVTITVFSKPVNHLLHQISYGWLTIIQSFRIVVEILLWGLFVNGTIPIQLTFEGTNFDILVGLTAPVVYFMIKKNEGSGKTLLYIWNIAGLLILMNIVITAVLSTPTPFRVFHNEPANTIVTEFPYSWLPGILVPIAYTMHILSLKKLISERSADRVAQDNFVTSE</sequence>
<keyword evidence="1" id="KW-0812">Transmembrane</keyword>
<accession>A0ABT8KH53</accession>
<feature type="transmembrane region" description="Helical" evidence="1">
    <location>
        <begin position="43"/>
        <end position="64"/>
    </location>
</feature>
<feature type="transmembrane region" description="Helical" evidence="1">
    <location>
        <begin position="141"/>
        <end position="159"/>
    </location>
</feature>
<keyword evidence="3" id="KW-1185">Reference proteome</keyword>
<gene>
    <name evidence="2" type="ORF">QQ008_01660</name>
</gene>
<proteinExistence type="predicted"/>
<reference evidence="2" key="1">
    <citation type="submission" date="2023-06" db="EMBL/GenBank/DDBJ databases">
        <title>Genomic of Parafulvivirga corallium.</title>
        <authorList>
            <person name="Wang G."/>
        </authorList>
    </citation>
    <scope>NUCLEOTIDE SEQUENCE</scope>
    <source>
        <strain evidence="2">BMA10</strain>
    </source>
</reference>